<dbReference type="SUPFAM" id="SSF51905">
    <property type="entry name" value="FAD/NAD(P)-binding domain"/>
    <property type="match status" value="1"/>
</dbReference>
<comment type="caution">
    <text evidence="1">The sequence shown here is derived from an EMBL/GenBank/DDBJ whole genome shotgun (WGS) entry which is preliminary data.</text>
</comment>
<dbReference type="EMBL" id="JAAAHW010000053">
    <property type="protein sequence ID" value="KAG0006800.1"/>
    <property type="molecule type" value="Genomic_DNA"/>
</dbReference>
<accession>A0A9P6ML13</accession>
<dbReference type="InterPro" id="IPR036188">
    <property type="entry name" value="FAD/NAD-bd_sf"/>
</dbReference>
<protein>
    <submittedName>
        <fullName evidence="1">Uncharacterized protein</fullName>
    </submittedName>
</protein>
<dbReference type="AlphaFoldDB" id="A0A9P6ML13"/>
<gene>
    <name evidence="1" type="ORF">BGZ65_003448</name>
</gene>
<dbReference type="OrthoDB" id="1878542at2759"/>
<reference evidence="1" key="1">
    <citation type="journal article" date="2020" name="Fungal Divers.">
        <title>Resolving the Mortierellaceae phylogeny through synthesis of multi-gene phylogenetics and phylogenomics.</title>
        <authorList>
            <person name="Vandepol N."/>
            <person name="Liber J."/>
            <person name="Desiro A."/>
            <person name="Na H."/>
            <person name="Kennedy M."/>
            <person name="Barry K."/>
            <person name="Grigoriev I.V."/>
            <person name="Miller A.N."/>
            <person name="O'Donnell K."/>
            <person name="Stajich J.E."/>
            <person name="Bonito G."/>
        </authorList>
    </citation>
    <scope>NUCLEOTIDE SEQUENCE</scope>
    <source>
        <strain evidence="1">MES-2147</strain>
    </source>
</reference>
<evidence type="ECO:0000313" key="2">
    <source>
        <dbReference type="Proteomes" id="UP000749646"/>
    </source>
</evidence>
<dbReference type="Gene3D" id="3.50.50.60">
    <property type="entry name" value="FAD/NAD(P)-binding domain"/>
    <property type="match status" value="1"/>
</dbReference>
<sequence length="115" mass="12786">MSIDIPHQMLTGGGLGAVNAMQDSVVLANCIYNMTQVTPQSITSVFEEYYRQRYPRLDAQSKRSQLMSFIMGGKARGHVKAFEYRPQVAWLPLIPNRGTGYVLPQEGPGPLPMLT</sequence>
<dbReference type="Proteomes" id="UP000749646">
    <property type="component" value="Unassembled WGS sequence"/>
</dbReference>
<keyword evidence="2" id="KW-1185">Reference proteome</keyword>
<evidence type="ECO:0000313" key="1">
    <source>
        <dbReference type="EMBL" id="KAG0006800.1"/>
    </source>
</evidence>
<organism evidence="1 2">
    <name type="scientific">Modicella reniformis</name>
    <dbReference type="NCBI Taxonomy" id="1440133"/>
    <lineage>
        <taxon>Eukaryota</taxon>
        <taxon>Fungi</taxon>
        <taxon>Fungi incertae sedis</taxon>
        <taxon>Mucoromycota</taxon>
        <taxon>Mortierellomycotina</taxon>
        <taxon>Mortierellomycetes</taxon>
        <taxon>Mortierellales</taxon>
        <taxon>Mortierellaceae</taxon>
        <taxon>Modicella</taxon>
    </lineage>
</organism>
<name>A0A9P6ML13_9FUNG</name>
<proteinExistence type="predicted"/>